<evidence type="ECO:0000256" key="1">
    <source>
        <dbReference type="SAM" id="Phobius"/>
    </source>
</evidence>
<keyword evidence="1" id="KW-0472">Membrane</keyword>
<proteinExistence type="predicted"/>
<reference evidence="2 3" key="1">
    <citation type="submission" date="2016-10" db="EMBL/GenBank/DDBJ databases">
        <authorList>
            <person name="de Groot N.N."/>
        </authorList>
    </citation>
    <scope>NUCLEOTIDE SEQUENCE [LARGE SCALE GENOMIC DNA]</scope>
    <source>
        <strain evidence="2 3">DSM 44468</strain>
    </source>
</reference>
<dbReference type="GO" id="GO:0005886">
    <property type="term" value="C:plasma membrane"/>
    <property type="evidence" value="ECO:0007669"/>
    <property type="project" value="UniProtKB-SubCell"/>
</dbReference>
<feature type="transmembrane region" description="Helical" evidence="1">
    <location>
        <begin position="299"/>
        <end position="324"/>
    </location>
</feature>
<feature type="transmembrane region" description="Helical" evidence="1">
    <location>
        <begin position="12"/>
        <end position="30"/>
    </location>
</feature>
<protein>
    <submittedName>
        <fullName evidence="2">ABC-2 family transporter protein</fullName>
    </submittedName>
</protein>
<dbReference type="Pfam" id="PF12679">
    <property type="entry name" value="ABC2_membrane_2"/>
    <property type="match status" value="1"/>
</dbReference>
<organism evidence="2 3">
    <name type="scientific">Amycolatopsis sacchari</name>
    <dbReference type="NCBI Taxonomy" id="115433"/>
    <lineage>
        <taxon>Bacteria</taxon>
        <taxon>Bacillati</taxon>
        <taxon>Actinomycetota</taxon>
        <taxon>Actinomycetes</taxon>
        <taxon>Pseudonocardiales</taxon>
        <taxon>Pseudonocardiaceae</taxon>
        <taxon>Amycolatopsis</taxon>
    </lineage>
</organism>
<keyword evidence="1" id="KW-1133">Transmembrane helix</keyword>
<name>A0A1I3YKF1_9PSEU</name>
<feature type="transmembrane region" description="Helical" evidence="1">
    <location>
        <begin position="197"/>
        <end position="215"/>
    </location>
</feature>
<accession>A0A1I3YKF1</accession>
<keyword evidence="1" id="KW-0812">Transmembrane</keyword>
<dbReference type="GO" id="GO:0140359">
    <property type="term" value="F:ABC-type transporter activity"/>
    <property type="evidence" value="ECO:0007669"/>
    <property type="project" value="InterPro"/>
</dbReference>
<feature type="transmembrane region" description="Helical" evidence="1">
    <location>
        <begin position="72"/>
        <end position="94"/>
    </location>
</feature>
<gene>
    <name evidence="2" type="ORF">SAMN05421835_11853</name>
</gene>
<keyword evidence="3" id="KW-1185">Reference proteome</keyword>
<dbReference type="STRING" id="115433.SAMN05421835_11853"/>
<dbReference type="AlphaFoldDB" id="A0A1I3YKF1"/>
<dbReference type="EMBL" id="FORP01000018">
    <property type="protein sequence ID" value="SFK32338.1"/>
    <property type="molecule type" value="Genomic_DNA"/>
</dbReference>
<evidence type="ECO:0000313" key="3">
    <source>
        <dbReference type="Proteomes" id="UP000199025"/>
    </source>
</evidence>
<evidence type="ECO:0000313" key="2">
    <source>
        <dbReference type="EMBL" id="SFK32338.1"/>
    </source>
</evidence>
<feature type="transmembrane region" description="Helical" evidence="1">
    <location>
        <begin position="168"/>
        <end position="185"/>
    </location>
</feature>
<sequence length="328" mass="34885">MIWVSWRRQRVQLLTLLGLLVVGAGIIALLRSSMIHDINSLGLGRCVTQAAPECSTDRPGTFREAWTDRLNLGQAAILCLPVLIGVFIGAPLFARELEQGTHVLAFTQSVSRTRWMFSKLAVALAPALIVLIALQYLVSWLLSAAGLLGPRASGAFHFLNFGIEQASPVAYTLFAFAFGAFLGVVSRRTLVAMTGTLGAFVVARFALSGLAAHLVTPEHLEAGPGGNVAELQGGGMTIARGWLDTAGRPVAADTARALLQACKSAPDGSPRTQEEFLACLPQSGLGKQYLSFIPESQAWQLHLIDASIFGGLAVALLAGTAWVLRRQT</sequence>
<dbReference type="Proteomes" id="UP000199025">
    <property type="component" value="Unassembled WGS sequence"/>
</dbReference>
<feature type="transmembrane region" description="Helical" evidence="1">
    <location>
        <begin position="120"/>
        <end position="148"/>
    </location>
</feature>
<dbReference type="RefSeq" id="WP_091512501.1">
    <property type="nucleotide sequence ID" value="NZ_CBDQZW010000015.1"/>
</dbReference>